<name>A0A5J6VLB0_9VIRU</name>
<dbReference type="EMBL" id="MN448295">
    <property type="protein sequence ID" value="QFG74925.1"/>
    <property type="molecule type" value="Genomic_DNA"/>
</dbReference>
<protein>
    <submittedName>
        <fullName evidence="1">Uncharacterized protein</fullName>
    </submittedName>
</protein>
<reference evidence="1" key="1">
    <citation type="journal article" date="2019" name="Philos. Trans. R. Soc. Lond., B, Biol. Sci.">
        <title>Targeted metagenomic recovery of four divergent viruses reveals shared and distinctive characteristics of giant viruses of marine eukaryotes.</title>
        <authorList>
            <person name="Needham D.M."/>
            <person name="Poirier C."/>
            <person name="Hehenberger E."/>
            <person name="Jimenez V."/>
            <person name="Swalwell J.E."/>
            <person name="Santoro A.E."/>
            <person name="Worden A.Z."/>
        </authorList>
    </citation>
    <scope>NUCLEOTIDE SEQUENCE</scope>
    <source>
        <strain evidence="1">OPacV-421</strain>
    </source>
</reference>
<accession>A0A5J6VLB0</accession>
<organism evidence="1">
    <name type="scientific">Megaviridae environmental sample</name>
    <dbReference type="NCBI Taxonomy" id="1737588"/>
    <lineage>
        <taxon>Viruses</taxon>
        <taxon>Varidnaviria</taxon>
        <taxon>Bamfordvirae</taxon>
        <taxon>Nucleocytoviricota</taxon>
        <taxon>Megaviricetes</taxon>
        <taxon>Imitervirales</taxon>
        <taxon>Mimiviridae</taxon>
        <taxon>environmental samples</taxon>
    </lineage>
</organism>
<sequence>MSNTDLLSSLQMFMIDHHFADDKQCLNKLKEAFRTKEKDTSHIDNKCLLKLHEYLKMLDTQFDRQVSNSVMMSSILKS</sequence>
<proteinExistence type="predicted"/>
<evidence type="ECO:0000313" key="1">
    <source>
        <dbReference type="EMBL" id="QFG74925.1"/>
    </source>
</evidence>